<dbReference type="AlphaFoldDB" id="A0A8S1V7W7"/>
<reference evidence="1" key="1">
    <citation type="submission" date="2021-01" db="EMBL/GenBank/DDBJ databases">
        <authorList>
            <consortium name="Genoscope - CEA"/>
            <person name="William W."/>
        </authorList>
    </citation>
    <scope>NUCLEOTIDE SEQUENCE</scope>
</reference>
<proteinExistence type="predicted"/>
<comment type="caution">
    <text evidence="1">The sequence shown here is derived from an EMBL/GenBank/DDBJ whole genome shotgun (WGS) entry which is preliminary data.</text>
</comment>
<organism evidence="1 2">
    <name type="scientific">Paramecium octaurelia</name>
    <dbReference type="NCBI Taxonomy" id="43137"/>
    <lineage>
        <taxon>Eukaryota</taxon>
        <taxon>Sar</taxon>
        <taxon>Alveolata</taxon>
        <taxon>Ciliophora</taxon>
        <taxon>Intramacronucleata</taxon>
        <taxon>Oligohymenophorea</taxon>
        <taxon>Peniculida</taxon>
        <taxon>Parameciidae</taxon>
        <taxon>Paramecium</taxon>
    </lineage>
</organism>
<protein>
    <submittedName>
        <fullName evidence="1">Uncharacterized protein</fullName>
    </submittedName>
</protein>
<sequence length="428" mass="50033">MKKFFSKLLCQCNSDDHHPNDHDKQQISDTNGSSIIVQNHYLQTSNLQRNSSLQVLLSQISHDDFEFQTNLQQKLLFICKKTQKQFTYQEDDYKVNHKNIFDLYYQKTIKYDLNLRYIAPHQLCKYIAKRCIETDYMLEINSQFNQHSIQFAIAGIFVISIETNTKNATLGYQNVVQYDLQNKIDIINGEFTQLGGTFESNDGIFINLCNYEKLKQGDHFTKTIQKCFASNPNIIIITNQKKTNFLYNAINDFVYFESQKIIINDVHIFTIYYFGKYCNIQQQELIEEIQKIFPYNSNQQYDLSASIRNILIELFQTVNCSKILSVLLLTLNQINDKSEIFNIFLKELEKQKIFSQERLKQIYIQGATSPSTIKYHNHPSSVNRIIQEASQSQSQSQASFNIMLPSQLRNSGYSSFEQQAQSAKFKDE</sequence>
<dbReference type="OMA" id="KRCIETD"/>
<accession>A0A8S1V7W7</accession>
<evidence type="ECO:0000313" key="2">
    <source>
        <dbReference type="Proteomes" id="UP000683925"/>
    </source>
</evidence>
<dbReference type="Proteomes" id="UP000683925">
    <property type="component" value="Unassembled WGS sequence"/>
</dbReference>
<evidence type="ECO:0000313" key="1">
    <source>
        <dbReference type="EMBL" id="CAD8170876.1"/>
    </source>
</evidence>
<name>A0A8S1V7W7_PAROT</name>
<dbReference type="EMBL" id="CAJJDP010000056">
    <property type="protein sequence ID" value="CAD8170876.1"/>
    <property type="molecule type" value="Genomic_DNA"/>
</dbReference>
<dbReference type="OrthoDB" id="194443at2759"/>
<gene>
    <name evidence="1" type="ORF">POCTA_138.1.T0570110</name>
</gene>
<keyword evidence="2" id="KW-1185">Reference proteome</keyword>